<evidence type="ECO:0000256" key="1">
    <source>
        <dbReference type="ARBA" id="ARBA00004123"/>
    </source>
</evidence>
<gene>
    <name evidence="15" type="ORF">DASB73_016480</name>
</gene>
<dbReference type="GO" id="GO:0016787">
    <property type="term" value="F:hydrolase activity"/>
    <property type="evidence" value="ECO:0007669"/>
    <property type="project" value="UniProtKB-KW"/>
</dbReference>
<evidence type="ECO:0000256" key="9">
    <source>
        <dbReference type="ARBA" id="ARBA00023204"/>
    </source>
</evidence>
<dbReference type="InterPro" id="IPR014001">
    <property type="entry name" value="Helicase_ATP-bd"/>
</dbReference>
<keyword evidence="10" id="KW-0539">Nucleus</keyword>
<dbReference type="Proteomes" id="UP001362899">
    <property type="component" value="Unassembled WGS sequence"/>
</dbReference>
<evidence type="ECO:0000256" key="7">
    <source>
        <dbReference type="ARBA" id="ARBA00022840"/>
    </source>
</evidence>
<dbReference type="FunFam" id="3.40.50.300:FF:000861">
    <property type="entry name" value="Fanconi anemia, complementation group M"/>
    <property type="match status" value="1"/>
</dbReference>
<evidence type="ECO:0000256" key="4">
    <source>
        <dbReference type="ARBA" id="ARBA00022763"/>
    </source>
</evidence>
<comment type="subunit">
    <text evidence="12">Interacts with the MHF histone-fold complex to form the FANCM-MHF complex.</text>
</comment>
<evidence type="ECO:0000259" key="13">
    <source>
        <dbReference type="PROSITE" id="PS51192"/>
    </source>
</evidence>
<keyword evidence="6 15" id="KW-0347">Helicase</keyword>
<evidence type="ECO:0000256" key="2">
    <source>
        <dbReference type="ARBA" id="ARBA00009889"/>
    </source>
</evidence>
<organism evidence="15 16">
    <name type="scientific">Starmerella bacillaris</name>
    <name type="common">Yeast</name>
    <name type="synonym">Candida zemplinina</name>
    <dbReference type="NCBI Taxonomy" id="1247836"/>
    <lineage>
        <taxon>Eukaryota</taxon>
        <taxon>Fungi</taxon>
        <taxon>Dikarya</taxon>
        <taxon>Ascomycota</taxon>
        <taxon>Saccharomycotina</taxon>
        <taxon>Dipodascomycetes</taxon>
        <taxon>Dipodascales</taxon>
        <taxon>Trichomonascaceae</taxon>
        <taxon>Starmerella</taxon>
    </lineage>
</organism>
<dbReference type="SMART" id="SM00490">
    <property type="entry name" value="HELICc"/>
    <property type="match status" value="1"/>
</dbReference>
<protein>
    <recommendedName>
        <fullName evidence="12">ATP-dependent DNA helicase</fullName>
        <ecNumber evidence="12">3.6.4.12</ecNumber>
    </recommendedName>
</protein>
<comment type="caution">
    <text evidence="15">The sequence shown here is derived from an EMBL/GenBank/DDBJ whole genome shotgun (WGS) entry which is preliminary data.</text>
</comment>
<dbReference type="GO" id="GO:0043138">
    <property type="term" value="F:3'-5' DNA helicase activity"/>
    <property type="evidence" value="ECO:0007669"/>
    <property type="project" value="InterPro"/>
</dbReference>
<comment type="function">
    <text evidence="12">ATP-dependent DNA helicase involved in DNA damage repair by homologous recombination and in genome maintenance. Capable of unwinding D-loops. Plays a role in limiting crossover recombinants during mitotic DNA double-strand break (DSB) repair. Component of a FANCM-MHF complex which promotes gene conversion at blocked replication forks, probably by reversal of the stalled fork.</text>
</comment>
<dbReference type="GO" id="GO:0009378">
    <property type="term" value="F:four-way junction helicase activity"/>
    <property type="evidence" value="ECO:0007669"/>
    <property type="project" value="TreeGrafter"/>
</dbReference>
<reference evidence="15 16" key="1">
    <citation type="journal article" date="2023" name="Elife">
        <title>Identification of key yeast species and microbe-microbe interactions impacting larval growth of Drosophila in the wild.</title>
        <authorList>
            <person name="Mure A."/>
            <person name="Sugiura Y."/>
            <person name="Maeda R."/>
            <person name="Honda K."/>
            <person name="Sakurai N."/>
            <person name="Takahashi Y."/>
            <person name="Watada M."/>
            <person name="Katoh T."/>
            <person name="Gotoh A."/>
            <person name="Gotoh Y."/>
            <person name="Taniguchi I."/>
            <person name="Nakamura K."/>
            <person name="Hayashi T."/>
            <person name="Katayama T."/>
            <person name="Uemura T."/>
            <person name="Hattori Y."/>
        </authorList>
    </citation>
    <scope>NUCLEOTIDE SEQUENCE [LARGE SCALE GENOMIC DNA]</scope>
    <source>
        <strain evidence="15 16">SB-73</strain>
    </source>
</reference>
<evidence type="ECO:0000256" key="6">
    <source>
        <dbReference type="ARBA" id="ARBA00022806"/>
    </source>
</evidence>
<keyword evidence="5" id="KW-0378">Hydrolase</keyword>
<dbReference type="PANTHER" id="PTHR14025:SF20">
    <property type="entry name" value="FANCONI ANEMIA GROUP M PROTEIN"/>
    <property type="match status" value="1"/>
</dbReference>
<dbReference type="FunFam" id="3.40.50.300:FF:001992">
    <property type="entry name" value="ATP-dependent RNA helicase, putative"/>
    <property type="match status" value="1"/>
</dbReference>
<evidence type="ECO:0000256" key="5">
    <source>
        <dbReference type="ARBA" id="ARBA00022801"/>
    </source>
</evidence>
<dbReference type="GO" id="GO:0036297">
    <property type="term" value="P:interstrand cross-link repair"/>
    <property type="evidence" value="ECO:0007669"/>
    <property type="project" value="UniProtKB-ARBA"/>
</dbReference>
<keyword evidence="4" id="KW-0227">DNA damage</keyword>
<dbReference type="SMART" id="SM00487">
    <property type="entry name" value="DEXDc"/>
    <property type="match status" value="1"/>
</dbReference>
<dbReference type="PROSITE" id="PS51192">
    <property type="entry name" value="HELICASE_ATP_BIND_1"/>
    <property type="match status" value="1"/>
</dbReference>
<evidence type="ECO:0000256" key="3">
    <source>
        <dbReference type="ARBA" id="ARBA00022741"/>
    </source>
</evidence>
<sequence length="779" mass="88218">MDLKDRNYQPPNSLCDDPPFLFTSDEDDFALSAQRAEEERLLAENLSSDQPIHENIDSFDPPIMFSSDDIIDTGISRQAEIATPRTSEAGNTARSQSSSVGSTFYENSLTLRCQSKDKNTEACRHELVPEALDTYLYPINMEIRDYQRNIIKKALTRNLICALPTGLGKTFIASVVMLNWFRWTKEAKIIFIAPTRPLVAQQVKSFLEISGISIKHTAVLLQSVVNRSDRSQVWADKRVFFATAQTIENDLRNGHVDPKSIVLMVFDEAHKATGNHSYVNVVKMMREVTSDFRILALTATPSGKLDGVQTVIDNLLIAGTEIRSEESIDIRKYVHSREIEKILVDYTPEQQEFIKLANESVQDFFPTLKQASILYSSDVSSIHPFVIQQGIKRYMAGPAARFNNGRKFQIQALAALVGKVVYALQMLKTHGIMPFYQRMHALELEVNGSKGKNAAQLKLNKSFKSILRMCREKIYGEDKGMTYSYTSEERKLGFLSHPKLDLLRHKVDRFFLNHGSDSRVIIFADFRDSAAEIKWILSTFNSERVRATLFVGQATNKKTANNVKGMTQKEQQSILTKFKSGAYNVLVATSIGEEGLDIGQVDLIICYDQSQSPIRNIQRMGRTGRKRDGNIIMLMTKEEANKLSMAFDGHKYIREQIIDNSHISAQTGLLDSRSANNPKFKFTYHPANRMLPSDTEPTYKEVVIQTPAENKEALASNDILSFMKLKPSFKRKSSAEPKRAKLQKQLDDIDLEDLGFRNANDVFAKQLETHHDVVNIHKD</sequence>
<dbReference type="InterPro" id="IPR001650">
    <property type="entry name" value="Helicase_C-like"/>
</dbReference>
<dbReference type="CDD" id="cd18801">
    <property type="entry name" value="SF2_C_FANCM_Hef"/>
    <property type="match status" value="1"/>
</dbReference>
<dbReference type="Pfam" id="PF00271">
    <property type="entry name" value="Helicase_C"/>
    <property type="match status" value="1"/>
</dbReference>
<keyword evidence="16" id="KW-1185">Reference proteome</keyword>
<dbReference type="AlphaFoldDB" id="A0AAV5RGY2"/>
<keyword evidence="3" id="KW-0547">Nucleotide-binding</keyword>
<dbReference type="SUPFAM" id="SSF52540">
    <property type="entry name" value="P-loop containing nucleoside triphosphate hydrolases"/>
    <property type="match status" value="1"/>
</dbReference>
<evidence type="ECO:0000259" key="14">
    <source>
        <dbReference type="PROSITE" id="PS51194"/>
    </source>
</evidence>
<evidence type="ECO:0000256" key="11">
    <source>
        <dbReference type="ARBA" id="ARBA00047995"/>
    </source>
</evidence>
<dbReference type="InterPro" id="IPR039686">
    <property type="entry name" value="FANCM/Mph1-like_ID"/>
</dbReference>
<dbReference type="EMBL" id="BTGC01000003">
    <property type="protein sequence ID" value="GMM50690.1"/>
    <property type="molecule type" value="Genomic_DNA"/>
</dbReference>
<comment type="subcellular location">
    <subcellularLocation>
        <location evidence="1 12">Nucleus</location>
    </subcellularLocation>
</comment>
<evidence type="ECO:0000256" key="12">
    <source>
        <dbReference type="RuleBase" id="RU367027"/>
    </source>
</evidence>
<evidence type="ECO:0000256" key="10">
    <source>
        <dbReference type="ARBA" id="ARBA00023242"/>
    </source>
</evidence>
<keyword evidence="7" id="KW-0067">ATP-binding</keyword>
<dbReference type="GO" id="GO:0045003">
    <property type="term" value="P:double-strand break repair via synthesis-dependent strand annealing"/>
    <property type="evidence" value="ECO:0007669"/>
    <property type="project" value="TreeGrafter"/>
</dbReference>
<dbReference type="InterPro" id="IPR044749">
    <property type="entry name" value="FANCM_DEXDc"/>
</dbReference>
<evidence type="ECO:0000256" key="8">
    <source>
        <dbReference type="ARBA" id="ARBA00023125"/>
    </source>
</evidence>
<evidence type="ECO:0000313" key="15">
    <source>
        <dbReference type="EMBL" id="GMM50690.1"/>
    </source>
</evidence>
<dbReference type="CDD" id="cd18033">
    <property type="entry name" value="DEXDc_FANCM"/>
    <property type="match status" value="1"/>
</dbReference>
<feature type="domain" description="Helicase C-terminal" evidence="14">
    <location>
        <begin position="506"/>
        <end position="669"/>
    </location>
</feature>
<dbReference type="GO" id="GO:0000400">
    <property type="term" value="F:four-way junction DNA binding"/>
    <property type="evidence" value="ECO:0007669"/>
    <property type="project" value="TreeGrafter"/>
</dbReference>
<dbReference type="Pfam" id="PF04851">
    <property type="entry name" value="ResIII"/>
    <property type="match status" value="1"/>
</dbReference>
<keyword evidence="9" id="KW-0234">DNA repair</keyword>
<keyword evidence="8" id="KW-0238">DNA-binding</keyword>
<comment type="catalytic activity">
    <reaction evidence="11 12">
        <text>ATP + H2O = ADP + phosphate + H(+)</text>
        <dbReference type="Rhea" id="RHEA:13065"/>
        <dbReference type="ChEBI" id="CHEBI:15377"/>
        <dbReference type="ChEBI" id="CHEBI:15378"/>
        <dbReference type="ChEBI" id="CHEBI:30616"/>
        <dbReference type="ChEBI" id="CHEBI:43474"/>
        <dbReference type="ChEBI" id="CHEBI:456216"/>
        <dbReference type="EC" id="3.6.4.12"/>
    </reaction>
</comment>
<dbReference type="Gene3D" id="1.20.1320.20">
    <property type="entry name" value="hef helicase domain"/>
    <property type="match status" value="1"/>
</dbReference>
<accession>A0AAV5RGY2</accession>
<dbReference type="EC" id="3.6.4.12" evidence="12"/>
<dbReference type="InterPro" id="IPR006935">
    <property type="entry name" value="Helicase/UvrB_N"/>
</dbReference>
<dbReference type="GO" id="GO:0005524">
    <property type="term" value="F:ATP binding"/>
    <property type="evidence" value="ECO:0007669"/>
    <property type="project" value="UniProtKB-UniRule"/>
</dbReference>
<dbReference type="PANTHER" id="PTHR14025">
    <property type="entry name" value="FANCONI ANEMIA GROUP M FANCM FAMILY MEMBER"/>
    <property type="match status" value="1"/>
</dbReference>
<proteinExistence type="inferred from homology"/>
<name>A0AAV5RGY2_STABA</name>
<dbReference type="Gene3D" id="3.40.50.300">
    <property type="entry name" value="P-loop containing nucleotide triphosphate hydrolases"/>
    <property type="match status" value="2"/>
</dbReference>
<dbReference type="PROSITE" id="PS51194">
    <property type="entry name" value="HELICASE_CTER"/>
    <property type="match status" value="1"/>
</dbReference>
<dbReference type="InterPro" id="IPR027417">
    <property type="entry name" value="P-loop_NTPase"/>
</dbReference>
<feature type="domain" description="Helicase ATP-binding" evidence="13">
    <location>
        <begin position="150"/>
        <end position="319"/>
    </location>
</feature>
<comment type="similarity">
    <text evidence="2 12">Belongs to the DEAD box helicase family. DEAH subfamily. FANCM sub-subfamily.</text>
</comment>
<dbReference type="GO" id="GO:0005634">
    <property type="term" value="C:nucleus"/>
    <property type="evidence" value="ECO:0007669"/>
    <property type="project" value="UniProtKB-SubCell"/>
</dbReference>
<dbReference type="CDD" id="cd12091">
    <property type="entry name" value="FANCM_ID"/>
    <property type="match status" value="1"/>
</dbReference>
<evidence type="ECO:0000313" key="16">
    <source>
        <dbReference type="Proteomes" id="UP001362899"/>
    </source>
</evidence>